<keyword evidence="4 6" id="KW-1133">Transmembrane helix</keyword>
<dbReference type="SUPFAM" id="SSF103481">
    <property type="entry name" value="Multidrug resistance efflux transporter EmrE"/>
    <property type="match status" value="2"/>
</dbReference>
<evidence type="ECO:0000256" key="2">
    <source>
        <dbReference type="ARBA" id="ARBA00007362"/>
    </source>
</evidence>
<dbReference type="Pfam" id="PF00892">
    <property type="entry name" value="EamA"/>
    <property type="match status" value="2"/>
</dbReference>
<reference evidence="9" key="1">
    <citation type="journal article" date="2019" name="Int. J. Syst. Evol. Microbiol.">
        <title>The Global Catalogue of Microorganisms (GCM) 10K type strain sequencing project: providing services to taxonomists for standard genome sequencing and annotation.</title>
        <authorList>
            <consortium name="The Broad Institute Genomics Platform"/>
            <consortium name="The Broad Institute Genome Sequencing Center for Infectious Disease"/>
            <person name="Wu L."/>
            <person name="Ma J."/>
        </authorList>
    </citation>
    <scope>NUCLEOTIDE SEQUENCE [LARGE SCALE GENOMIC DNA]</scope>
    <source>
        <strain evidence="9">JCM 18127</strain>
    </source>
</reference>
<dbReference type="PANTHER" id="PTHR32322:SF2">
    <property type="entry name" value="EAMA DOMAIN-CONTAINING PROTEIN"/>
    <property type="match status" value="1"/>
</dbReference>
<keyword evidence="9" id="KW-1185">Reference proteome</keyword>
<evidence type="ECO:0000256" key="5">
    <source>
        <dbReference type="ARBA" id="ARBA00023136"/>
    </source>
</evidence>
<sequence>MSSSPSALNEHRAVERWGLPQVCAAGVLWGTGGLAVQLVREHAPLSALSISGWRTGLAALVLLVVVAAGRRAGLAVRLLREQPRQVVAVGLCTAAYQALYFGAVVAAGVTVATVVSLGLAPVLLTARDAVRGRRWPRAVELGPVVVALVGLVLVSTAPGHGGGSGGEAPVLGVVLAVASGATYALATALGEPLARSNDPLVLTTATTTVGALGLVPVALVVALVAGEPVLTADPAALGWLLYLGVLTFALAYGLLYAGLRSTSSSAAVVATLLEPVTAGVVAALVLGERIGALGVLGMVLVLLAVAGLGWRREPRAPVPEPAH</sequence>
<accession>A0ABP8VZ89</accession>
<feature type="transmembrane region" description="Helical" evidence="6">
    <location>
        <begin position="201"/>
        <end position="225"/>
    </location>
</feature>
<feature type="domain" description="EamA" evidence="7">
    <location>
        <begin position="17"/>
        <end position="156"/>
    </location>
</feature>
<feature type="transmembrane region" description="Helical" evidence="6">
    <location>
        <begin position="266"/>
        <end position="286"/>
    </location>
</feature>
<feature type="transmembrane region" description="Helical" evidence="6">
    <location>
        <begin position="17"/>
        <end position="36"/>
    </location>
</feature>
<evidence type="ECO:0000256" key="3">
    <source>
        <dbReference type="ARBA" id="ARBA00022692"/>
    </source>
</evidence>
<dbReference type="EMBL" id="BAABIM010000001">
    <property type="protein sequence ID" value="GAA4675154.1"/>
    <property type="molecule type" value="Genomic_DNA"/>
</dbReference>
<evidence type="ECO:0000256" key="1">
    <source>
        <dbReference type="ARBA" id="ARBA00004141"/>
    </source>
</evidence>
<feature type="transmembrane region" description="Helical" evidence="6">
    <location>
        <begin position="237"/>
        <end position="259"/>
    </location>
</feature>
<dbReference type="InterPro" id="IPR050638">
    <property type="entry name" value="AA-Vitamin_Transporters"/>
</dbReference>
<dbReference type="RefSeq" id="WP_345263327.1">
    <property type="nucleotide sequence ID" value="NZ_BAABIM010000001.1"/>
</dbReference>
<dbReference type="InterPro" id="IPR000620">
    <property type="entry name" value="EamA_dom"/>
</dbReference>
<evidence type="ECO:0000256" key="6">
    <source>
        <dbReference type="SAM" id="Phobius"/>
    </source>
</evidence>
<keyword evidence="5 6" id="KW-0472">Membrane</keyword>
<organism evidence="8 9">
    <name type="scientific">Nocardioides nanhaiensis</name>
    <dbReference type="NCBI Taxonomy" id="1476871"/>
    <lineage>
        <taxon>Bacteria</taxon>
        <taxon>Bacillati</taxon>
        <taxon>Actinomycetota</taxon>
        <taxon>Actinomycetes</taxon>
        <taxon>Propionibacteriales</taxon>
        <taxon>Nocardioidaceae</taxon>
        <taxon>Nocardioides</taxon>
    </lineage>
</organism>
<feature type="transmembrane region" description="Helical" evidence="6">
    <location>
        <begin position="57"/>
        <end position="79"/>
    </location>
</feature>
<feature type="domain" description="EamA" evidence="7">
    <location>
        <begin position="171"/>
        <end position="308"/>
    </location>
</feature>
<keyword evidence="3 6" id="KW-0812">Transmembrane</keyword>
<feature type="transmembrane region" description="Helical" evidence="6">
    <location>
        <begin position="169"/>
        <end position="189"/>
    </location>
</feature>
<comment type="similarity">
    <text evidence="2">Belongs to the EamA transporter family.</text>
</comment>
<evidence type="ECO:0000256" key="4">
    <source>
        <dbReference type="ARBA" id="ARBA00022989"/>
    </source>
</evidence>
<dbReference type="Proteomes" id="UP001500621">
    <property type="component" value="Unassembled WGS sequence"/>
</dbReference>
<evidence type="ECO:0000313" key="9">
    <source>
        <dbReference type="Proteomes" id="UP001500621"/>
    </source>
</evidence>
<feature type="transmembrane region" description="Helical" evidence="6">
    <location>
        <begin position="292"/>
        <end position="310"/>
    </location>
</feature>
<gene>
    <name evidence="8" type="ORF">GCM10023226_10400</name>
</gene>
<comment type="caution">
    <text evidence="8">The sequence shown here is derived from an EMBL/GenBank/DDBJ whole genome shotgun (WGS) entry which is preliminary data.</text>
</comment>
<protein>
    <submittedName>
        <fullName evidence="8">EamA family transporter</fullName>
    </submittedName>
</protein>
<dbReference type="InterPro" id="IPR037185">
    <property type="entry name" value="EmrE-like"/>
</dbReference>
<evidence type="ECO:0000259" key="7">
    <source>
        <dbReference type="Pfam" id="PF00892"/>
    </source>
</evidence>
<name>A0ABP8VZ89_9ACTN</name>
<feature type="transmembrane region" description="Helical" evidence="6">
    <location>
        <begin position="99"/>
        <end position="126"/>
    </location>
</feature>
<feature type="transmembrane region" description="Helical" evidence="6">
    <location>
        <begin position="138"/>
        <end position="157"/>
    </location>
</feature>
<proteinExistence type="inferred from homology"/>
<evidence type="ECO:0000313" key="8">
    <source>
        <dbReference type="EMBL" id="GAA4675154.1"/>
    </source>
</evidence>
<comment type="subcellular location">
    <subcellularLocation>
        <location evidence="1">Membrane</location>
        <topology evidence="1">Multi-pass membrane protein</topology>
    </subcellularLocation>
</comment>
<dbReference type="PANTHER" id="PTHR32322">
    <property type="entry name" value="INNER MEMBRANE TRANSPORTER"/>
    <property type="match status" value="1"/>
</dbReference>